<name>A0A699R4R2_TANCI</name>
<feature type="compositionally biased region" description="Acidic residues" evidence="1">
    <location>
        <begin position="1"/>
        <end position="34"/>
    </location>
</feature>
<feature type="region of interest" description="Disordered" evidence="1">
    <location>
        <begin position="1"/>
        <end position="91"/>
    </location>
</feature>
<organism evidence="2">
    <name type="scientific">Tanacetum cinerariifolium</name>
    <name type="common">Dalmatian daisy</name>
    <name type="synonym">Chrysanthemum cinerariifolium</name>
    <dbReference type="NCBI Taxonomy" id="118510"/>
    <lineage>
        <taxon>Eukaryota</taxon>
        <taxon>Viridiplantae</taxon>
        <taxon>Streptophyta</taxon>
        <taxon>Embryophyta</taxon>
        <taxon>Tracheophyta</taxon>
        <taxon>Spermatophyta</taxon>
        <taxon>Magnoliopsida</taxon>
        <taxon>eudicotyledons</taxon>
        <taxon>Gunneridae</taxon>
        <taxon>Pentapetalae</taxon>
        <taxon>asterids</taxon>
        <taxon>campanulids</taxon>
        <taxon>Asterales</taxon>
        <taxon>Asteraceae</taxon>
        <taxon>Asteroideae</taxon>
        <taxon>Anthemideae</taxon>
        <taxon>Anthemidinae</taxon>
        <taxon>Tanacetum</taxon>
    </lineage>
</organism>
<dbReference type="AlphaFoldDB" id="A0A699R4R2"/>
<feature type="non-terminal residue" evidence="2">
    <location>
        <position position="1"/>
    </location>
</feature>
<accession>A0A699R4R2</accession>
<comment type="caution">
    <text evidence="2">The sequence shown here is derived from an EMBL/GenBank/DDBJ whole genome shotgun (WGS) entry which is preliminary data.</text>
</comment>
<dbReference type="EMBL" id="BKCJ011075608">
    <property type="protein sequence ID" value="GFC80556.1"/>
    <property type="molecule type" value="Genomic_DNA"/>
</dbReference>
<evidence type="ECO:0000256" key="1">
    <source>
        <dbReference type="SAM" id="MobiDB-lite"/>
    </source>
</evidence>
<sequence length="91" mass="10152">GDNDADDDGDDLSEDDADNEDEEVSLDSEEEEEEHLASTKRARFTTPTSRYEIGESFVAAAGRQIRPTLTIAKSRRADENGTKEKDYEVKP</sequence>
<feature type="compositionally biased region" description="Basic and acidic residues" evidence="1">
    <location>
        <begin position="75"/>
        <end position="91"/>
    </location>
</feature>
<gene>
    <name evidence="2" type="ORF">Tci_852526</name>
</gene>
<reference evidence="2" key="1">
    <citation type="journal article" date="2019" name="Sci. Rep.">
        <title>Draft genome of Tanacetum cinerariifolium, the natural source of mosquito coil.</title>
        <authorList>
            <person name="Yamashiro T."/>
            <person name="Shiraishi A."/>
            <person name="Satake H."/>
            <person name="Nakayama K."/>
        </authorList>
    </citation>
    <scope>NUCLEOTIDE SEQUENCE</scope>
</reference>
<protein>
    <submittedName>
        <fullName evidence="2">Uncharacterized protein</fullName>
    </submittedName>
</protein>
<evidence type="ECO:0000313" key="2">
    <source>
        <dbReference type="EMBL" id="GFC80556.1"/>
    </source>
</evidence>
<proteinExistence type="predicted"/>
<feature type="non-terminal residue" evidence="2">
    <location>
        <position position="91"/>
    </location>
</feature>